<feature type="transmembrane region" description="Helical" evidence="6">
    <location>
        <begin position="607"/>
        <end position="628"/>
    </location>
</feature>
<dbReference type="OrthoDB" id="409725at2759"/>
<keyword evidence="2 6" id="KW-0812">Transmembrane</keyword>
<keyword evidence="3 6" id="KW-1133">Transmembrane helix</keyword>
<feature type="transmembrane region" description="Helical" evidence="6">
    <location>
        <begin position="693"/>
        <end position="724"/>
    </location>
</feature>
<feature type="compositionally biased region" description="Polar residues" evidence="5">
    <location>
        <begin position="150"/>
        <end position="161"/>
    </location>
</feature>
<dbReference type="STRING" id="1077348.A0A2G8SKT1"/>
<feature type="transmembrane region" description="Helical" evidence="6">
    <location>
        <begin position="398"/>
        <end position="418"/>
    </location>
</feature>
<feature type="compositionally biased region" description="Low complexity" evidence="5">
    <location>
        <begin position="38"/>
        <end position="57"/>
    </location>
</feature>
<dbReference type="InterPro" id="IPR014710">
    <property type="entry name" value="RmlC-like_jellyroll"/>
</dbReference>
<dbReference type="PANTHER" id="PTHR43310:SF4">
    <property type="entry name" value="AFR304WP"/>
    <property type="match status" value="1"/>
</dbReference>
<evidence type="ECO:0000259" key="8">
    <source>
        <dbReference type="PROSITE" id="PS50801"/>
    </source>
</evidence>
<feature type="compositionally biased region" description="Basic and acidic residues" evidence="5">
    <location>
        <begin position="232"/>
        <end position="243"/>
    </location>
</feature>
<feature type="region of interest" description="Disordered" evidence="5">
    <location>
        <begin position="119"/>
        <end position="138"/>
    </location>
</feature>
<feature type="region of interest" description="Disordered" evidence="5">
    <location>
        <begin position="188"/>
        <end position="207"/>
    </location>
</feature>
<evidence type="ECO:0000256" key="2">
    <source>
        <dbReference type="ARBA" id="ARBA00022692"/>
    </source>
</evidence>
<keyword evidence="4 6" id="KW-0472">Membrane</keyword>
<comment type="caution">
    <text evidence="9">The sequence shown here is derived from an EMBL/GenBank/DDBJ whole genome shotgun (WGS) entry which is preliminary data.</text>
</comment>
<dbReference type="SUPFAM" id="SSF51206">
    <property type="entry name" value="cAMP-binding domain-like"/>
    <property type="match status" value="1"/>
</dbReference>
<feature type="transmembrane region" description="Helical" evidence="6">
    <location>
        <begin position="500"/>
        <end position="522"/>
    </location>
</feature>
<feature type="domain" description="Cyclic nucleotide-binding" evidence="7">
    <location>
        <begin position="948"/>
        <end position="1068"/>
    </location>
</feature>
<feature type="region of interest" description="Disordered" evidence="5">
    <location>
        <begin position="1"/>
        <end position="82"/>
    </location>
</feature>
<feature type="transmembrane region" description="Helical" evidence="6">
    <location>
        <begin position="468"/>
        <end position="488"/>
    </location>
</feature>
<dbReference type="Pfam" id="PF00027">
    <property type="entry name" value="cNMP_binding"/>
    <property type="match status" value="1"/>
</dbReference>
<dbReference type="Proteomes" id="UP000230002">
    <property type="component" value="Unassembled WGS sequence"/>
</dbReference>
<feature type="region of interest" description="Disordered" evidence="5">
    <location>
        <begin position="145"/>
        <end position="173"/>
    </location>
</feature>
<name>A0A2G8SKT1_9APHY</name>
<dbReference type="InterPro" id="IPR036513">
    <property type="entry name" value="STAS_dom_sf"/>
</dbReference>
<evidence type="ECO:0000256" key="3">
    <source>
        <dbReference type="ARBA" id="ARBA00022989"/>
    </source>
</evidence>
<dbReference type="Gene3D" id="2.60.120.10">
    <property type="entry name" value="Jelly Rolls"/>
    <property type="match status" value="1"/>
</dbReference>
<protein>
    <submittedName>
        <fullName evidence="9">Transporter</fullName>
    </submittedName>
</protein>
<dbReference type="AlphaFoldDB" id="A0A2G8SKT1"/>
<dbReference type="PANTHER" id="PTHR43310">
    <property type="entry name" value="SULFATE TRANSPORTER YBAR-RELATED"/>
    <property type="match status" value="1"/>
</dbReference>
<sequence length="1084" mass="118433">MPRNLQAEPSDAVPAMSAVSSDHTADGDSPNVRDIEVLLRLQSGSPPSRSGLLGPRSYLAASPRPSHPRRPSFALHSQNTIRNSTMEISSIPLSSRSSTEPSHSQDTDTEAFIFPDLAASPPHAHATDLPPQSAASSVISFRHAEDTSDLEASTSTLSTQDAGAVTPRANSGLPQPSALSLLLARHDEEVRSAAPSPAIECQEPTPTAERPAWIARTLSTVPEQSVASRAVSHTEEETAHAPSDENVPLLADVEANHLTYHTNGDSRPEPIGKRSARGVVKDFGHRIAKQSGPVAKDAVKAIPAAILGTLLNILDGISYGMIIFPAAGVFDHLGGVGVSMFFVTTIVSQLIYSSGASGFAGANGSMMIEVVPFFHLIANGIAAEMGEDNPRAVIATTMAAYAFSSILTGLTFFMLGALRLGTLIGFFPRHILVGCIGGVGVFLVITGLTVSTRMSDDDFALDLETFKYLFLNVGNVILWLPAFCLATLLRVITHKWEHQLIFPIYFCIIPAVFYIVVAAAGIDLPRLRAAGWLFDMGTSHEPWWHFYTLFDFRLMSWTAFWSVLPTQFALLFFNTLHPPLNVPALAVSLDHDVNTDKELVAHGYSNLLAGLLGTVPNYLVYVNTLLFYRVGGSTRVSGFMLAGATTLLLLLGTGPIAFIPVMVVGALIFVLGIDLVKEALWDTRHRVSWTEYITIVSIMIVMTVWDFVIGVLFGIIASCFFFVLQSSQRHSIRALYSGDSIMSTVRRPGAHRAYLHEASKQTTIVRLQGFMFFGTITQVEESIRQLFEEHAWQRTPIRFLVLDLALVAGVDLSAAEAFVRVQRLLASKRVVLVLCGFAVRSDIGRALTNVRLLEMPGVELFETFSDAIEWTENMYLRAWFTAQKTEVPPVTLSGRQDDGIPFSGSLVESPRRAALIAAGWRTIAREYSARDELPVPEPFSTLIRAFSPYEHIDRETYAPLISYLQRMSVSEGTVLWTQDQSPDGLYIVESGILRATYYFADPTPPMVETMVPGTIAGELSMLSGLERNATCVVERAAVLWKLSTESLAQLQQQKPELARAFTKLILKVAKLDYDVLITALATRQ</sequence>
<evidence type="ECO:0000313" key="10">
    <source>
        <dbReference type="Proteomes" id="UP000230002"/>
    </source>
</evidence>
<evidence type="ECO:0000259" key="7">
    <source>
        <dbReference type="PROSITE" id="PS50042"/>
    </source>
</evidence>
<evidence type="ECO:0000256" key="4">
    <source>
        <dbReference type="ARBA" id="ARBA00023136"/>
    </source>
</evidence>
<feature type="region of interest" description="Disordered" evidence="5">
    <location>
        <begin position="224"/>
        <end position="243"/>
    </location>
</feature>
<evidence type="ECO:0000313" key="9">
    <source>
        <dbReference type="EMBL" id="PIL34362.1"/>
    </source>
</evidence>
<feature type="compositionally biased region" description="Basic and acidic residues" evidence="5">
    <location>
        <begin position="23"/>
        <end position="37"/>
    </location>
</feature>
<dbReference type="SMART" id="SM00100">
    <property type="entry name" value="cNMP"/>
    <property type="match status" value="1"/>
</dbReference>
<comment type="subcellular location">
    <subcellularLocation>
        <location evidence="1">Membrane</location>
        <topology evidence="1">Multi-pass membrane protein</topology>
    </subcellularLocation>
</comment>
<dbReference type="PROSITE" id="PS50801">
    <property type="entry name" value="STAS"/>
    <property type="match status" value="1"/>
</dbReference>
<proteinExistence type="predicted"/>
<feature type="transmembrane region" description="Helical" evidence="6">
    <location>
        <begin position="359"/>
        <end position="378"/>
    </location>
</feature>
<organism evidence="9 10">
    <name type="scientific">Ganoderma sinense ZZ0214-1</name>
    <dbReference type="NCBI Taxonomy" id="1077348"/>
    <lineage>
        <taxon>Eukaryota</taxon>
        <taxon>Fungi</taxon>
        <taxon>Dikarya</taxon>
        <taxon>Basidiomycota</taxon>
        <taxon>Agaricomycotina</taxon>
        <taxon>Agaricomycetes</taxon>
        <taxon>Polyporales</taxon>
        <taxon>Polyporaceae</taxon>
        <taxon>Ganoderma</taxon>
    </lineage>
</organism>
<dbReference type="Gene3D" id="3.30.750.24">
    <property type="entry name" value="STAS domain"/>
    <property type="match status" value="1"/>
</dbReference>
<evidence type="ECO:0000256" key="1">
    <source>
        <dbReference type="ARBA" id="ARBA00004141"/>
    </source>
</evidence>
<dbReference type="InterPro" id="IPR011547">
    <property type="entry name" value="SLC26A/SulP_dom"/>
</dbReference>
<dbReference type="CDD" id="cd00038">
    <property type="entry name" value="CAP_ED"/>
    <property type="match status" value="1"/>
</dbReference>
<keyword evidence="10" id="KW-1185">Reference proteome</keyword>
<dbReference type="InterPro" id="IPR018490">
    <property type="entry name" value="cNMP-bd_dom_sf"/>
</dbReference>
<feature type="transmembrane region" description="Helical" evidence="6">
    <location>
        <begin position="430"/>
        <end position="448"/>
    </location>
</feature>
<dbReference type="InterPro" id="IPR002645">
    <property type="entry name" value="STAS_dom"/>
</dbReference>
<dbReference type="SUPFAM" id="SSF52091">
    <property type="entry name" value="SpoIIaa-like"/>
    <property type="match status" value="1"/>
</dbReference>
<reference evidence="9 10" key="1">
    <citation type="journal article" date="2015" name="Sci. Rep.">
        <title>Chromosome-level genome map provides insights into diverse defense mechanisms in the medicinal fungus Ganoderma sinense.</title>
        <authorList>
            <person name="Zhu Y."/>
            <person name="Xu J."/>
            <person name="Sun C."/>
            <person name="Zhou S."/>
            <person name="Xu H."/>
            <person name="Nelson D.R."/>
            <person name="Qian J."/>
            <person name="Song J."/>
            <person name="Luo H."/>
            <person name="Xiang L."/>
            <person name="Li Y."/>
            <person name="Xu Z."/>
            <person name="Ji A."/>
            <person name="Wang L."/>
            <person name="Lu S."/>
            <person name="Hayward A."/>
            <person name="Sun W."/>
            <person name="Li X."/>
            <person name="Schwartz D.C."/>
            <person name="Wang Y."/>
            <person name="Chen S."/>
        </authorList>
    </citation>
    <scope>NUCLEOTIDE SEQUENCE [LARGE SCALE GENOMIC DNA]</scope>
    <source>
        <strain evidence="9 10">ZZ0214-1</strain>
    </source>
</reference>
<dbReference type="Pfam" id="PF00916">
    <property type="entry name" value="Sulfate_transp"/>
    <property type="match status" value="1"/>
</dbReference>
<accession>A0A2G8SKT1</accession>
<dbReference type="PROSITE" id="PS50042">
    <property type="entry name" value="CNMP_BINDING_3"/>
    <property type="match status" value="1"/>
</dbReference>
<dbReference type="InterPro" id="IPR052706">
    <property type="entry name" value="Membrane-Transporter-like"/>
</dbReference>
<dbReference type="Pfam" id="PF01740">
    <property type="entry name" value="STAS"/>
    <property type="match status" value="1"/>
</dbReference>
<evidence type="ECO:0000256" key="5">
    <source>
        <dbReference type="SAM" id="MobiDB-lite"/>
    </source>
</evidence>
<dbReference type="EMBL" id="AYKW01000005">
    <property type="protein sequence ID" value="PIL34362.1"/>
    <property type="molecule type" value="Genomic_DNA"/>
</dbReference>
<dbReference type="CDD" id="cd07042">
    <property type="entry name" value="STAS_SulP_like_sulfate_transporter"/>
    <property type="match status" value="1"/>
</dbReference>
<dbReference type="InterPro" id="IPR000595">
    <property type="entry name" value="cNMP-bd_dom"/>
</dbReference>
<evidence type="ECO:0000256" key="6">
    <source>
        <dbReference type="SAM" id="Phobius"/>
    </source>
</evidence>
<gene>
    <name evidence="9" type="ORF">GSI_03137</name>
</gene>
<dbReference type="GO" id="GO:0016020">
    <property type="term" value="C:membrane"/>
    <property type="evidence" value="ECO:0007669"/>
    <property type="project" value="UniProtKB-SubCell"/>
</dbReference>
<feature type="transmembrane region" description="Helical" evidence="6">
    <location>
        <begin position="640"/>
        <end position="673"/>
    </location>
</feature>
<feature type="domain" description="STAS" evidence="8">
    <location>
        <begin position="764"/>
        <end position="871"/>
    </location>
</feature>